<feature type="coiled-coil region" evidence="8">
    <location>
        <begin position="994"/>
        <end position="1021"/>
    </location>
</feature>
<evidence type="ECO:0000256" key="8">
    <source>
        <dbReference type="SAM" id="Coils"/>
    </source>
</evidence>
<keyword evidence="11" id="KW-1185">Reference proteome</keyword>
<sequence>MSQQKNFITTDKGITYVIENMLGSGTGGQVYKAYRDEPTQVKAYVALKIQGNLEIQESQTLKTLSEHKLHHIVNILDLDSYNNYIVIIMDLATGSFQEFWKNERIVDIKLILHYFLQIVQGTEELHSLSLIHRDLKLDNVVYMEINNQKHLKLCDTGLMREKSGRKTITVGTPYYMAPEQINQNIYDEKIDIWALGMILYEMIAKKTMVDGNSIQSILQSILNLRQDQINQQIDSLFISNYEYSQDIKLLLKQMINVRSNERSKANVIVQKLKKILKIEEIQSSINGLQQSQFQQFQFNTSVYKEQIKQEIQQELEEKKNQEFKKLEEQYQKDLKQIREESDEQHQKQMRDEINKIRKEIEVDQKAKFEQELQLKEQQLQQEYQFQLTQVNEKQKQELTNKYDEDLLKQKKQMELQYQQKVDQQISLKQQFLIKEVEEKIRQEQQNKETELKKQLQEKLSHQYQQDFEQKLKDLSEFQNQFVITQQNILKSRSLIENQLKELKQQLQQQQMPSQNYSLCNQDFQKQLEDRLQQLMSVSYQIEKLNFIQQQNYDCNQIDENRKKLTAIINSSQQFLNPFVVDSFIKKLNQQLKSIAEEQTRLSLENEQQRLTAFFKDYQELIDQIDSMISKQQLMMQNLNVNADQLIQKDNQLQAEIQFVNQKFNEMRAEFKLHQSIMKNTSIREQTQTEKLNKSFMDLRDQFIEFGKKLDKAQIRVSQQKEKDLQLIMNDLQKLILQVNEWEQKINYNNDEQQTQFSNEEQEILLQLNTQLQNFVEIKTKIQSLRSQLKSNQIQYSNKIFTTIKTEFEISAFKIEQLYNNYIKMLNRLQALSLQQHQVITEHRNLKEKLRKHYQSLSQKYDHIANEYKDIQNVCKNEEKFESILLVIERQEKTLQNGYQERIVQINEEIADFEKKVFQNLGEVQQAESKISFKLEFISDHLRYELQQLNVIKQQATEQKDEYLEKNYQSFLRSLEELQTAQNSLQLTQTEQQYYDNIDNKQSLLQNSIKEYQQKLDEDEANTRLITSINITKYNYYALQQKIKNQIQQFQEKETFYKELVEKQKERISQIEEEVKAFNHDQIVGSVRNYLDKFKKITENIDSLNHESQNLDKEKKKAHINQFNNQIQIYREEIKELQKQKQENTVQFNNLQFYDIKIEIIKCFDFLFQQFCMHQREMRYYEYQQTQSNQNQQQKKNQDDNLKLHAICFGNLEICFNKYFSKNQSSQDQLLVQSVKKYLNENRSTNQQSVLELSLEMDLLKDLQEINKHLENQSKSLQEKVKKQNKVKLNAKIKLLSQAISNDQNKQFFLNIQQAFEYHIPKLKEINLAKWKKQPS</sequence>
<feature type="coiled-coil region" evidence="8">
    <location>
        <begin position="304"/>
        <end position="396"/>
    </location>
</feature>
<feature type="coiled-coil region" evidence="8">
    <location>
        <begin position="1053"/>
        <end position="1146"/>
    </location>
</feature>
<name>A0A8S1YG99_PAROT</name>
<organism evidence="10 11">
    <name type="scientific">Paramecium octaurelia</name>
    <dbReference type="NCBI Taxonomy" id="43137"/>
    <lineage>
        <taxon>Eukaryota</taxon>
        <taxon>Sar</taxon>
        <taxon>Alveolata</taxon>
        <taxon>Ciliophora</taxon>
        <taxon>Intramacronucleata</taxon>
        <taxon>Oligohymenophorea</taxon>
        <taxon>Peniculida</taxon>
        <taxon>Parameciidae</taxon>
        <taxon>Paramecium</taxon>
    </lineage>
</organism>
<dbReference type="InterPro" id="IPR008271">
    <property type="entry name" value="Ser/Thr_kinase_AS"/>
</dbReference>
<evidence type="ECO:0000256" key="1">
    <source>
        <dbReference type="ARBA" id="ARBA00010886"/>
    </source>
</evidence>
<dbReference type="CDD" id="cd00180">
    <property type="entry name" value="PKc"/>
    <property type="match status" value="1"/>
</dbReference>
<evidence type="ECO:0000256" key="2">
    <source>
        <dbReference type="ARBA" id="ARBA00012513"/>
    </source>
</evidence>
<dbReference type="PROSITE" id="PS00107">
    <property type="entry name" value="PROTEIN_KINASE_ATP"/>
    <property type="match status" value="1"/>
</dbReference>
<proteinExistence type="inferred from homology"/>
<feature type="coiled-coil region" evidence="8">
    <location>
        <begin position="584"/>
        <end position="669"/>
    </location>
</feature>
<reference evidence="10" key="1">
    <citation type="submission" date="2021-01" db="EMBL/GenBank/DDBJ databases">
        <authorList>
            <consortium name="Genoscope - CEA"/>
            <person name="William W."/>
        </authorList>
    </citation>
    <scope>NUCLEOTIDE SEQUENCE</scope>
</reference>
<evidence type="ECO:0000259" key="9">
    <source>
        <dbReference type="PROSITE" id="PS50011"/>
    </source>
</evidence>
<dbReference type="OrthoDB" id="10449687at2759"/>
<accession>A0A8S1YG99</accession>
<dbReference type="GO" id="GO:0004674">
    <property type="term" value="F:protein serine/threonine kinase activity"/>
    <property type="evidence" value="ECO:0007669"/>
    <property type="project" value="UniProtKB-EC"/>
</dbReference>
<dbReference type="PROSITE" id="PS50011">
    <property type="entry name" value="PROTEIN_KINASE_DOM"/>
    <property type="match status" value="1"/>
</dbReference>
<evidence type="ECO:0000313" key="11">
    <source>
        <dbReference type="Proteomes" id="UP000683925"/>
    </source>
</evidence>
<gene>
    <name evidence="10" type="ORF">POCTA_138.1.T1580107</name>
</gene>
<dbReference type="InterPro" id="IPR050660">
    <property type="entry name" value="NEK_Ser/Thr_kinase"/>
</dbReference>
<dbReference type="OMA" id="CDTGLMR"/>
<evidence type="ECO:0000256" key="4">
    <source>
        <dbReference type="ARBA" id="ARBA00022741"/>
    </source>
</evidence>
<feature type="binding site" evidence="7">
    <location>
        <position position="48"/>
    </location>
    <ligand>
        <name>ATP</name>
        <dbReference type="ChEBI" id="CHEBI:30616"/>
    </ligand>
</feature>
<dbReference type="PROSITE" id="PS00108">
    <property type="entry name" value="PROTEIN_KINASE_ST"/>
    <property type="match status" value="1"/>
</dbReference>
<comment type="caution">
    <text evidence="10">The sequence shown here is derived from an EMBL/GenBank/DDBJ whole genome shotgun (WGS) entry which is preliminary data.</text>
</comment>
<protein>
    <recommendedName>
        <fullName evidence="2">non-specific serine/threonine protein kinase</fullName>
        <ecNumber evidence="2">2.7.11.1</ecNumber>
    </recommendedName>
</protein>
<evidence type="ECO:0000256" key="7">
    <source>
        <dbReference type="PROSITE-ProRule" id="PRU10141"/>
    </source>
</evidence>
<dbReference type="Pfam" id="PF00069">
    <property type="entry name" value="Pkinase"/>
    <property type="match status" value="1"/>
</dbReference>
<dbReference type="EMBL" id="CAJJDP010000160">
    <property type="protein sequence ID" value="CAD8212621.1"/>
    <property type="molecule type" value="Genomic_DNA"/>
</dbReference>
<keyword evidence="8" id="KW-0175">Coiled coil</keyword>
<evidence type="ECO:0000256" key="6">
    <source>
        <dbReference type="ARBA" id="ARBA00022840"/>
    </source>
</evidence>
<dbReference type="InterPro" id="IPR017441">
    <property type="entry name" value="Protein_kinase_ATP_BS"/>
</dbReference>
<feature type="domain" description="Protein kinase" evidence="9">
    <location>
        <begin position="16"/>
        <end position="276"/>
    </location>
</feature>
<keyword evidence="3" id="KW-0808">Transferase</keyword>
<dbReference type="InterPro" id="IPR000719">
    <property type="entry name" value="Prot_kinase_dom"/>
</dbReference>
<dbReference type="EC" id="2.7.11.1" evidence="2"/>
<dbReference type="Proteomes" id="UP000683925">
    <property type="component" value="Unassembled WGS sequence"/>
</dbReference>
<keyword evidence="6 7" id="KW-0067">ATP-binding</keyword>
<dbReference type="PANTHER" id="PTHR43671:SF13">
    <property type="entry name" value="SERINE_THREONINE-PROTEIN KINASE NEK2"/>
    <property type="match status" value="1"/>
</dbReference>
<evidence type="ECO:0000256" key="5">
    <source>
        <dbReference type="ARBA" id="ARBA00022777"/>
    </source>
</evidence>
<keyword evidence="5" id="KW-0418">Kinase</keyword>
<keyword evidence="4 7" id="KW-0547">Nucleotide-binding</keyword>
<dbReference type="PANTHER" id="PTHR43671">
    <property type="entry name" value="SERINE/THREONINE-PROTEIN KINASE NEK"/>
    <property type="match status" value="1"/>
</dbReference>
<comment type="similarity">
    <text evidence="1">Belongs to the protein kinase superfamily. NEK Ser/Thr protein kinase family. NIMA subfamily.</text>
</comment>
<evidence type="ECO:0000256" key="3">
    <source>
        <dbReference type="ARBA" id="ARBA00022679"/>
    </source>
</evidence>
<dbReference type="SMART" id="SM00220">
    <property type="entry name" value="S_TKc"/>
    <property type="match status" value="1"/>
</dbReference>
<feature type="coiled-coil region" evidence="8">
    <location>
        <begin position="1252"/>
        <end position="1286"/>
    </location>
</feature>
<dbReference type="GO" id="GO:0005524">
    <property type="term" value="F:ATP binding"/>
    <property type="evidence" value="ECO:0007669"/>
    <property type="project" value="UniProtKB-UniRule"/>
</dbReference>
<evidence type="ECO:0000313" key="10">
    <source>
        <dbReference type="EMBL" id="CAD8212621.1"/>
    </source>
</evidence>
<feature type="coiled-coil region" evidence="8">
    <location>
        <begin position="814"/>
        <end position="866"/>
    </location>
</feature>